<feature type="compositionally biased region" description="Basic and acidic residues" evidence="1">
    <location>
        <begin position="269"/>
        <end position="281"/>
    </location>
</feature>
<reference evidence="2" key="1">
    <citation type="submission" date="2020-11" db="EMBL/GenBank/DDBJ databases">
        <authorList>
            <person name="Tran Van P."/>
        </authorList>
    </citation>
    <scope>NUCLEOTIDE SEQUENCE</scope>
</reference>
<name>A0A7R9E5U7_9NEOP</name>
<feature type="region of interest" description="Disordered" evidence="1">
    <location>
        <begin position="533"/>
        <end position="554"/>
    </location>
</feature>
<organism evidence="2">
    <name type="scientific">Timema monikensis</name>
    <dbReference type="NCBI Taxonomy" id="170555"/>
    <lineage>
        <taxon>Eukaryota</taxon>
        <taxon>Metazoa</taxon>
        <taxon>Ecdysozoa</taxon>
        <taxon>Arthropoda</taxon>
        <taxon>Hexapoda</taxon>
        <taxon>Insecta</taxon>
        <taxon>Pterygota</taxon>
        <taxon>Neoptera</taxon>
        <taxon>Polyneoptera</taxon>
        <taxon>Phasmatodea</taxon>
        <taxon>Timematodea</taxon>
        <taxon>Timematoidea</taxon>
        <taxon>Timematidae</taxon>
        <taxon>Timema</taxon>
    </lineage>
</organism>
<evidence type="ECO:0000256" key="1">
    <source>
        <dbReference type="SAM" id="MobiDB-lite"/>
    </source>
</evidence>
<sequence>MIEGQLRVVLSVTSITETEEAPFNDKEGRRIHSRRQFESRFGVRQIHSKPLLSHPPTAHTSRSLKPPSIPKDKENNPPTNSGKEWSSHHNLCDQDKRHMSTQFPSFCENICLQSKSVRHGSEIESSNKRDVCFQVPSEIESSNKRDVCFQVPSEDLLDGTGQFRDQNVHNVSSEHEVLSGRRHQEQDQLKSVNNMCTEKYKDAASQVSDPNILQKIVENIGNVCTQVSSARTHTHPTERCKESSTRTQTPRSSGHTGTLESISEGILDTTRDKDHEPQPIDSGRDTPMCCCECRKVLKELLLENKKHVRRKKEQPIKHLPDNTGLKKCFNCGIQPVSGIGVKDMGQNVEFSSNSSSSMATKLINKESHPAKAPYFTERKTVATETVDTTAVQTSSSVRAMPVIRPHWFSPEDSVCEASDRKLSKICPCCFALEEDLPRQNKKAPLCGDVQLCHCHVEDTSPVGTSDTHQTVGSGLPVKPPIGYILTVESSPSLLLSEEEDMMRKMSLEEIQIKIPSRRPKEVLRESSAVSSKKCISETTSEKKHPKERKLNSTKSSGKKLTLQWIQEFVKCVHSTDDEPVLLVLDGPCQSGGPIGKAL</sequence>
<feature type="compositionally biased region" description="Basic and acidic residues" evidence="1">
    <location>
        <begin position="539"/>
        <end position="550"/>
    </location>
</feature>
<evidence type="ECO:0000313" key="2">
    <source>
        <dbReference type="EMBL" id="CAD7426995.1"/>
    </source>
</evidence>
<feature type="compositionally biased region" description="Basic and acidic residues" evidence="1">
    <location>
        <begin position="235"/>
        <end position="244"/>
    </location>
</feature>
<protein>
    <submittedName>
        <fullName evidence="2">Uncharacterized protein</fullName>
    </submittedName>
</protein>
<accession>A0A7R9E5U7</accession>
<dbReference type="EMBL" id="OB793333">
    <property type="protein sequence ID" value="CAD7426995.1"/>
    <property type="molecule type" value="Genomic_DNA"/>
</dbReference>
<dbReference type="AlphaFoldDB" id="A0A7R9E5U7"/>
<feature type="compositionally biased region" description="Polar residues" evidence="1">
    <location>
        <begin position="245"/>
        <end position="261"/>
    </location>
</feature>
<feature type="region of interest" description="Disordered" evidence="1">
    <location>
        <begin position="228"/>
        <end position="281"/>
    </location>
</feature>
<feature type="region of interest" description="Disordered" evidence="1">
    <location>
        <begin position="35"/>
        <end position="89"/>
    </location>
</feature>
<gene>
    <name evidence="2" type="ORF">TMSB3V08_LOCUS3861</name>
</gene>
<proteinExistence type="predicted"/>